<evidence type="ECO:0000313" key="5">
    <source>
        <dbReference type="Proteomes" id="UP000091820"/>
    </source>
</evidence>
<evidence type="ECO:0000313" key="4">
    <source>
        <dbReference type="EnsemblMetazoa" id="GBRI019382-PA"/>
    </source>
</evidence>
<evidence type="ECO:0000256" key="1">
    <source>
        <dbReference type="ARBA" id="ARBA00038048"/>
    </source>
</evidence>
<dbReference type="GO" id="GO:0009247">
    <property type="term" value="P:glycolipid biosynthetic process"/>
    <property type="evidence" value="ECO:0007669"/>
    <property type="project" value="TreeGrafter"/>
</dbReference>
<reference evidence="4" key="2">
    <citation type="submission" date="2020-05" db="UniProtKB">
        <authorList>
            <consortium name="EnsemblMetazoa"/>
        </authorList>
    </citation>
    <scope>IDENTIFICATION</scope>
    <source>
        <strain evidence="4">IAEA</strain>
    </source>
</reference>
<evidence type="ECO:0000256" key="2">
    <source>
        <dbReference type="SAM" id="Phobius"/>
    </source>
</evidence>
<dbReference type="GO" id="GO:0005739">
    <property type="term" value="C:mitochondrion"/>
    <property type="evidence" value="ECO:0007669"/>
    <property type="project" value="TreeGrafter"/>
</dbReference>
<feature type="transmembrane region" description="Helical" evidence="2">
    <location>
        <begin position="228"/>
        <end position="247"/>
    </location>
</feature>
<reference evidence="5" key="1">
    <citation type="submission" date="2014-03" db="EMBL/GenBank/DDBJ databases">
        <authorList>
            <person name="Aksoy S."/>
            <person name="Warren W."/>
            <person name="Wilson R.K."/>
        </authorList>
    </citation>
    <scope>NUCLEOTIDE SEQUENCE [LARGE SCALE GENOMIC DNA]</scope>
    <source>
        <strain evidence="5">IAEA</strain>
    </source>
</reference>
<dbReference type="GO" id="GO:0005811">
    <property type="term" value="C:lipid droplet"/>
    <property type="evidence" value="ECO:0007669"/>
    <property type="project" value="TreeGrafter"/>
</dbReference>
<proteinExistence type="inferred from homology"/>
<keyword evidence="5" id="KW-1185">Reference proteome</keyword>
<organism evidence="4 5">
    <name type="scientific">Glossina brevipalpis</name>
    <dbReference type="NCBI Taxonomy" id="37001"/>
    <lineage>
        <taxon>Eukaryota</taxon>
        <taxon>Metazoa</taxon>
        <taxon>Ecdysozoa</taxon>
        <taxon>Arthropoda</taxon>
        <taxon>Hexapoda</taxon>
        <taxon>Insecta</taxon>
        <taxon>Pterygota</taxon>
        <taxon>Neoptera</taxon>
        <taxon>Endopterygota</taxon>
        <taxon>Diptera</taxon>
        <taxon>Brachycera</taxon>
        <taxon>Muscomorpha</taxon>
        <taxon>Hippoboscoidea</taxon>
        <taxon>Glossinidae</taxon>
        <taxon>Glossina</taxon>
    </lineage>
</organism>
<feature type="domain" description="Saccharopine dehydrogenase NADP binding" evidence="3">
    <location>
        <begin position="8"/>
        <end position="139"/>
    </location>
</feature>
<dbReference type="Proteomes" id="UP000091820">
    <property type="component" value="Unassembled WGS sequence"/>
</dbReference>
<dbReference type="GO" id="GO:0005886">
    <property type="term" value="C:plasma membrane"/>
    <property type="evidence" value="ECO:0007669"/>
    <property type="project" value="TreeGrafter"/>
</dbReference>
<dbReference type="InterPro" id="IPR005097">
    <property type="entry name" value="Sacchrp_dh_NADP-bd"/>
</dbReference>
<dbReference type="AlphaFoldDB" id="A0A1A9WGZ9"/>
<dbReference type="PANTHER" id="PTHR12286:SF5">
    <property type="entry name" value="SACCHAROPINE DEHYDROGENASE-LIKE OXIDOREDUCTASE"/>
    <property type="match status" value="1"/>
</dbReference>
<dbReference type="SUPFAM" id="SSF51735">
    <property type="entry name" value="NAD(P)-binding Rossmann-fold domains"/>
    <property type="match status" value="1"/>
</dbReference>
<dbReference type="STRING" id="37001.A0A1A9WGZ9"/>
<dbReference type="Gene3D" id="3.40.50.720">
    <property type="entry name" value="NAD(P)-binding Rossmann-like Domain"/>
    <property type="match status" value="1"/>
</dbReference>
<comment type="similarity">
    <text evidence="1">Belongs to the saccharopine dehydrogenase family.</text>
</comment>
<keyword evidence="2" id="KW-0812">Transmembrane</keyword>
<dbReference type="InterPro" id="IPR051276">
    <property type="entry name" value="Saccharopine_DH-like_oxidrdct"/>
</dbReference>
<accession>A0A1A9WGZ9</accession>
<keyword evidence="2" id="KW-1133">Transmembrane helix</keyword>
<dbReference type="FunFam" id="3.40.50.720:FF:000178">
    <property type="entry name" value="Saccharopine dehydrogenase-like oxidoreductase"/>
    <property type="match status" value="1"/>
</dbReference>
<protein>
    <recommendedName>
        <fullName evidence="3">Saccharopine dehydrogenase NADP binding domain-containing protein</fullName>
    </recommendedName>
</protein>
<sequence>MKTKPFDIIIFGASGFVGRHTAFKAATIFKDLSWAVAGRNREKLQIIVRQIAEITFKDLQEIPILIADARDENSIIRMVENCEVLINCSGPYQLCGEIIIKNCIRSGTHYVDISNDPYFNELMQLKYHEKAEENNIYIVSACGFQSFAIEMGLNFMQENFNGTINYVDAYVKYGCISPKMSFGPIGSDTIWKNMILACSKIGELPRIRQHLRQKPWPSLLPKQPIKSFLLAFLFALWTLFISLMANFDKTREIITEYPRIFSIGFFSPKGPDLKIVTNTKFQITLYAVGWSRFPIHSIYELNEEQLDQAMCLEISGTNPIYDVGCLCLLLSALTILQEQDDMPNK</sequence>
<dbReference type="PANTHER" id="PTHR12286">
    <property type="entry name" value="SACCHAROPINE DEHYDROGENASE-LIKE OXIDOREDUCTASE"/>
    <property type="match status" value="1"/>
</dbReference>
<dbReference type="Pfam" id="PF03435">
    <property type="entry name" value="Sacchrp_dh_NADP"/>
    <property type="match status" value="1"/>
</dbReference>
<dbReference type="VEuPathDB" id="VectorBase:GBRI019382"/>
<evidence type="ECO:0000259" key="3">
    <source>
        <dbReference type="Pfam" id="PF03435"/>
    </source>
</evidence>
<dbReference type="EnsemblMetazoa" id="GBRI019382-RA">
    <property type="protein sequence ID" value="GBRI019382-PA"/>
    <property type="gene ID" value="GBRI019382"/>
</dbReference>
<dbReference type="InterPro" id="IPR036291">
    <property type="entry name" value="NAD(P)-bd_dom_sf"/>
</dbReference>
<name>A0A1A9WGZ9_9MUSC</name>
<keyword evidence="2" id="KW-0472">Membrane</keyword>